<dbReference type="HOGENOM" id="CLU_2350389_0_0_1"/>
<reference evidence="2" key="2">
    <citation type="submission" date="2018-05" db="EMBL/GenBank/DDBJ databases">
        <title>OpunRS2 (Oryza punctata Reference Sequence Version 2).</title>
        <authorList>
            <person name="Zhang J."/>
            <person name="Kudrna D."/>
            <person name="Lee S."/>
            <person name="Talag J."/>
            <person name="Welchert J."/>
            <person name="Wing R.A."/>
        </authorList>
    </citation>
    <scope>NUCLEOTIDE SEQUENCE [LARGE SCALE GENOMIC DNA]</scope>
</reference>
<reference evidence="2" key="1">
    <citation type="submission" date="2015-04" db="UniProtKB">
        <authorList>
            <consortium name="EnsemblPlants"/>
        </authorList>
    </citation>
    <scope>IDENTIFICATION</scope>
</reference>
<protein>
    <submittedName>
        <fullName evidence="2">Uncharacterized protein</fullName>
    </submittedName>
</protein>
<sequence>MHLASQQPGEVTRKRRRLLAEAPRQLGSAAARPRRCLGRPASTTATTMTTMTSTAYLGELATTMTGSGETDPSSVGAVEANPSPASSGEAGGIVSSR</sequence>
<dbReference type="AlphaFoldDB" id="A0A0E0LJI8"/>
<keyword evidence="3" id="KW-1185">Reference proteome</keyword>
<feature type="compositionally biased region" description="Low complexity" evidence="1">
    <location>
        <begin position="41"/>
        <end position="55"/>
    </location>
</feature>
<dbReference type="EnsemblPlants" id="OPUNC07G09940.1">
    <property type="protein sequence ID" value="OPUNC07G09940.1"/>
    <property type="gene ID" value="OPUNC07G09940"/>
</dbReference>
<organism evidence="2">
    <name type="scientific">Oryza punctata</name>
    <name type="common">Red rice</name>
    <dbReference type="NCBI Taxonomy" id="4537"/>
    <lineage>
        <taxon>Eukaryota</taxon>
        <taxon>Viridiplantae</taxon>
        <taxon>Streptophyta</taxon>
        <taxon>Embryophyta</taxon>
        <taxon>Tracheophyta</taxon>
        <taxon>Spermatophyta</taxon>
        <taxon>Magnoliopsida</taxon>
        <taxon>Liliopsida</taxon>
        <taxon>Poales</taxon>
        <taxon>Poaceae</taxon>
        <taxon>BOP clade</taxon>
        <taxon>Oryzoideae</taxon>
        <taxon>Oryzeae</taxon>
        <taxon>Oryzinae</taxon>
        <taxon>Oryza</taxon>
    </lineage>
</organism>
<name>A0A0E0LJI8_ORYPU</name>
<accession>A0A0E0LJI8</accession>
<evidence type="ECO:0000313" key="2">
    <source>
        <dbReference type="EnsemblPlants" id="OPUNC07G09940.1"/>
    </source>
</evidence>
<dbReference type="Proteomes" id="UP000026962">
    <property type="component" value="Chromosome 7"/>
</dbReference>
<feature type="region of interest" description="Disordered" evidence="1">
    <location>
        <begin position="22"/>
        <end position="97"/>
    </location>
</feature>
<dbReference type="Gramene" id="OPUNC07G09940.1">
    <property type="protein sequence ID" value="OPUNC07G09940.1"/>
    <property type="gene ID" value="OPUNC07G09940"/>
</dbReference>
<feature type="compositionally biased region" description="Polar residues" evidence="1">
    <location>
        <begin position="62"/>
        <end position="73"/>
    </location>
</feature>
<evidence type="ECO:0000256" key="1">
    <source>
        <dbReference type="SAM" id="MobiDB-lite"/>
    </source>
</evidence>
<evidence type="ECO:0000313" key="3">
    <source>
        <dbReference type="Proteomes" id="UP000026962"/>
    </source>
</evidence>
<proteinExistence type="predicted"/>